<dbReference type="UniPathway" id="UPA00251">
    <property type="reaction ID" value="UER00320"/>
</dbReference>
<keyword evidence="10" id="KW-1185">Reference proteome</keyword>
<comment type="catalytic activity">
    <reaction evidence="6 7">
        <text>hydroxymethylbilane = uroporphyrinogen III + H2O</text>
        <dbReference type="Rhea" id="RHEA:18965"/>
        <dbReference type="ChEBI" id="CHEBI:15377"/>
        <dbReference type="ChEBI" id="CHEBI:57308"/>
        <dbReference type="ChEBI" id="CHEBI:57845"/>
        <dbReference type="EC" id="4.2.1.75"/>
    </reaction>
</comment>
<keyword evidence="4 7" id="KW-0456">Lyase</keyword>
<evidence type="ECO:0000256" key="5">
    <source>
        <dbReference type="ARBA" id="ARBA00023244"/>
    </source>
</evidence>
<accession>A0A7I8KDS6</accession>
<dbReference type="InterPro" id="IPR036108">
    <property type="entry name" value="4pyrrol_syn_uPrphyn_synt_sf"/>
</dbReference>
<evidence type="ECO:0000256" key="4">
    <source>
        <dbReference type="ARBA" id="ARBA00023239"/>
    </source>
</evidence>
<dbReference type="PANTHER" id="PTHR38042">
    <property type="entry name" value="UROPORPHYRINOGEN-III SYNTHASE, CHLOROPLASTIC"/>
    <property type="match status" value="1"/>
</dbReference>
<dbReference type="CDD" id="cd06578">
    <property type="entry name" value="HemD"/>
    <property type="match status" value="1"/>
</dbReference>
<dbReference type="GO" id="GO:0006780">
    <property type="term" value="P:uroporphyrinogen III biosynthetic process"/>
    <property type="evidence" value="ECO:0007669"/>
    <property type="project" value="UniProtKB-UniRule"/>
</dbReference>
<organism evidence="9 10">
    <name type="scientific">Spirodela intermedia</name>
    <name type="common">Intermediate duckweed</name>
    <dbReference type="NCBI Taxonomy" id="51605"/>
    <lineage>
        <taxon>Eukaryota</taxon>
        <taxon>Viridiplantae</taxon>
        <taxon>Streptophyta</taxon>
        <taxon>Embryophyta</taxon>
        <taxon>Tracheophyta</taxon>
        <taxon>Spermatophyta</taxon>
        <taxon>Magnoliopsida</taxon>
        <taxon>Liliopsida</taxon>
        <taxon>Araceae</taxon>
        <taxon>Lemnoideae</taxon>
        <taxon>Spirodela</taxon>
    </lineage>
</organism>
<dbReference type="InterPro" id="IPR003754">
    <property type="entry name" value="4pyrrol_synth_uPrphyn_synth"/>
</dbReference>
<evidence type="ECO:0000313" key="10">
    <source>
        <dbReference type="Proteomes" id="UP000663760"/>
    </source>
</evidence>
<evidence type="ECO:0000256" key="2">
    <source>
        <dbReference type="ARBA" id="ARBA00008133"/>
    </source>
</evidence>
<dbReference type="AlphaFoldDB" id="A0A7I8KDS6"/>
<gene>
    <name evidence="9" type="ORF">SI8410_04005816</name>
</gene>
<evidence type="ECO:0000256" key="7">
    <source>
        <dbReference type="RuleBase" id="RU366031"/>
    </source>
</evidence>
<comment type="similarity">
    <text evidence="2 7">Belongs to the uroporphyrinogen-III synthase family.</text>
</comment>
<dbReference type="EC" id="4.2.1.75" evidence="3 7"/>
<dbReference type="FunFam" id="3.40.50.10090:FF:000009">
    <property type="entry name" value="Uroporphyrinogen-III synthase, chloroplastic"/>
    <property type="match status" value="1"/>
</dbReference>
<evidence type="ECO:0000259" key="8">
    <source>
        <dbReference type="Pfam" id="PF02602"/>
    </source>
</evidence>
<dbReference type="Gene3D" id="3.40.50.10090">
    <property type="match status" value="2"/>
</dbReference>
<comment type="function">
    <text evidence="7">Catalyzes cyclization of the linear tetrapyrrole, hydroxymethylbilane, to the macrocyclic uroporphyrinogen III.</text>
</comment>
<name>A0A7I8KDS6_SPIIN</name>
<comment type="pathway">
    <text evidence="1 7">Porphyrin-containing compound metabolism; protoporphyrin-IX biosynthesis; coproporphyrinogen-III from 5-aminolevulinate: step 3/4.</text>
</comment>
<dbReference type="InterPro" id="IPR039793">
    <property type="entry name" value="UROS/Hem4"/>
</dbReference>
<feature type="domain" description="Tetrapyrrole biosynthesis uroporphyrinogen III synthase" evidence="8">
    <location>
        <begin position="74"/>
        <end position="296"/>
    </location>
</feature>
<dbReference type="Pfam" id="PF02602">
    <property type="entry name" value="HEM4"/>
    <property type="match status" value="1"/>
</dbReference>
<sequence length="322" mass="34296">MALDPLTLRRALNVVPSPGPSRSFAPLWAAGFMLKGRGSAPCVLACCSSPPPSPVRKRPDVVVTREQGKNGKLINALGKYNVHCLEVPLVMHTQGPDTSRLPSLLREKEFDWIVITSPEAGSVFLDAWKAAGCPGVRLGVVGAGTASIFNEVLQSTEKSLEVAFSPSKATGKVLASELPVHGRGTCSVLYPASVKAGHEIEGGLSARGFEVTRLNTYNTVPVNDIDQGVLEEAVSAPVLAVASPSAVRAWMNLVARGEEWGNSVACIGETTASAAKRLGLKNVFYPSNPGLDGWVESILEALRSQQQVYVLKFMPLFLDFAF</sequence>
<dbReference type="SUPFAM" id="SSF69618">
    <property type="entry name" value="HemD-like"/>
    <property type="match status" value="1"/>
</dbReference>
<reference evidence="9" key="1">
    <citation type="submission" date="2020-02" db="EMBL/GenBank/DDBJ databases">
        <authorList>
            <person name="Scholz U."/>
            <person name="Mascher M."/>
            <person name="Fiebig A."/>
        </authorList>
    </citation>
    <scope>NUCLEOTIDE SEQUENCE</scope>
</reference>
<dbReference type="GO" id="GO:0004852">
    <property type="term" value="F:uroporphyrinogen-III synthase activity"/>
    <property type="evidence" value="ECO:0007669"/>
    <property type="project" value="UniProtKB-UniRule"/>
</dbReference>
<dbReference type="OrthoDB" id="443551at2759"/>
<evidence type="ECO:0000313" key="9">
    <source>
        <dbReference type="EMBL" id="CAA7395155.1"/>
    </source>
</evidence>
<evidence type="ECO:0000256" key="6">
    <source>
        <dbReference type="ARBA" id="ARBA00048617"/>
    </source>
</evidence>
<dbReference type="Proteomes" id="UP000663760">
    <property type="component" value="Chromosome 4"/>
</dbReference>
<keyword evidence="5 7" id="KW-0627">Porphyrin biosynthesis</keyword>
<evidence type="ECO:0000256" key="3">
    <source>
        <dbReference type="ARBA" id="ARBA00013109"/>
    </source>
</evidence>
<proteinExistence type="inferred from homology"/>
<protein>
    <recommendedName>
        <fullName evidence="3 7">Uroporphyrinogen-III synthase</fullName>
        <ecNumber evidence="3 7">4.2.1.75</ecNumber>
    </recommendedName>
</protein>
<dbReference type="GO" id="GO:0006782">
    <property type="term" value="P:protoporphyrinogen IX biosynthetic process"/>
    <property type="evidence" value="ECO:0007669"/>
    <property type="project" value="UniProtKB-UniRule"/>
</dbReference>
<dbReference type="GO" id="GO:0009507">
    <property type="term" value="C:chloroplast"/>
    <property type="evidence" value="ECO:0007669"/>
    <property type="project" value="TreeGrafter"/>
</dbReference>
<evidence type="ECO:0000256" key="1">
    <source>
        <dbReference type="ARBA" id="ARBA00004772"/>
    </source>
</evidence>
<dbReference type="EMBL" id="LR746267">
    <property type="protein sequence ID" value="CAA7395155.1"/>
    <property type="molecule type" value="Genomic_DNA"/>
</dbReference>
<dbReference type="PANTHER" id="PTHR38042:SF1">
    <property type="entry name" value="UROPORPHYRINOGEN-III SYNTHASE, CHLOROPLASTIC"/>
    <property type="match status" value="1"/>
</dbReference>